<feature type="non-terminal residue" evidence="2">
    <location>
        <position position="1"/>
    </location>
</feature>
<comment type="caution">
    <text evidence="2">The sequence shown here is derived from an EMBL/GenBank/DDBJ whole genome shotgun (WGS) entry which is preliminary data.</text>
</comment>
<sequence length="273" mass="29633">MHVLGNIGHSFSQRRKTHKPKDLHIRKVSFSGSSLSSSPSTSSTCSTSSASTARALSSARTPTTGSTSPGFGPLSAHPTFHPPPRLHDRPLISPERWCAHAPASTFFDDSTDDEDLDGGDYTVVGKARALHFSHPTETTLLPPSPPSEHDDAPVVGDAQDYFTLQLASSRRPPMPRSRWSDSTIQTLDLDLDRDLSSVDDLDLDETPGSDAPVPLDVPNFSHKRSVSAPKRPPMRSLDSLEDLMKRSGWKRRGVVFNETEGEGEGEAETVADL</sequence>
<accession>A0A0B4FDP3</accession>
<keyword evidence="3" id="KW-1185">Reference proteome</keyword>
<evidence type="ECO:0000313" key="2">
    <source>
        <dbReference type="EMBL" id="KID66007.1"/>
    </source>
</evidence>
<dbReference type="OrthoDB" id="5226162at2759"/>
<organism evidence="2 3">
    <name type="scientific">Metarhizium anisopliae (strain ARSEF 549)</name>
    <dbReference type="NCBI Taxonomy" id="3151832"/>
    <lineage>
        <taxon>Eukaryota</taxon>
        <taxon>Fungi</taxon>
        <taxon>Dikarya</taxon>
        <taxon>Ascomycota</taxon>
        <taxon>Pezizomycotina</taxon>
        <taxon>Sordariomycetes</taxon>
        <taxon>Hypocreomycetidae</taxon>
        <taxon>Hypocreales</taxon>
        <taxon>Clavicipitaceae</taxon>
        <taxon>Metarhizium</taxon>
    </lineage>
</organism>
<feature type="region of interest" description="Disordered" evidence="1">
    <location>
        <begin position="198"/>
        <end position="237"/>
    </location>
</feature>
<protein>
    <submittedName>
        <fullName evidence="2">Uncharacterized protein</fullName>
    </submittedName>
</protein>
<reference evidence="2 3" key="1">
    <citation type="journal article" date="2014" name="Proc. Natl. Acad. Sci. U.S.A.">
        <title>Trajectory and genomic determinants of fungal-pathogen speciation and host adaptation.</title>
        <authorList>
            <person name="Hu X."/>
            <person name="Xiao G."/>
            <person name="Zheng P."/>
            <person name="Shang Y."/>
            <person name="Su Y."/>
            <person name="Zhang X."/>
            <person name="Liu X."/>
            <person name="Zhan S."/>
            <person name="St Leger R.J."/>
            <person name="Wang C."/>
        </authorList>
    </citation>
    <scope>NUCLEOTIDE SEQUENCE [LARGE SCALE GENOMIC DNA]</scope>
    <source>
        <strain evidence="2 3">ARSEF 549</strain>
    </source>
</reference>
<gene>
    <name evidence="2" type="ORF">MAN_05666</name>
</gene>
<proteinExistence type="predicted"/>
<feature type="compositionally biased region" description="Low complexity" evidence="1">
    <location>
        <begin position="29"/>
        <end position="75"/>
    </location>
</feature>
<dbReference type="VEuPathDB" id="FungiDB:MAN_05666"/>
<feature type="compositionally biased region" description="Acidic residues" evidence="1">
    <location>
        <begin position="198"/>
        <end position="207"/>
    </location>
</feature>
<dbReference type="AlphaFoldDB" id="A0A0B4FDP3"/>
<dbReference type="Proteomes" id="UP000031186">
    <property type="component" value="Unassembled WGS sequence"/>
</dbReference>
<name>A0A0B4FDP3_METAF</name>
<evidence type="ECO:0000313" key="3">
    <source>
        <dbReference type="Proteomes" id="UP000031186"/>
    </source>
</evidence>
<dbReference type="HOGENOM" id="CLU_098344_0_0_1"/>
<evidence type="ECO:0000256" key="1">
    <source>
        <dbReference type="SAM" id="MobiDB-lite"/>
    </source>
</evidence>
<feature type="region of interest" description="Disordered" evidence="1">
    <location>
        <begin position="1"/>
        <end position="89"/>
    </location>
</feature>
<dbReference type="EMBL" id="AZNF01000006">
    <property type="protein sequence ID" value="KID66007.1"/>
    <property type="molecule type" value="Genomic_DNA"/>
</dbReference>